<name>A0AAD9KJ05_RIDPI</name>
<sequence length="130" mass="14293">MPTGAFSVLGVDGSFGSALIPLFRAKRRHEDGHISGGSTSPDAPPAEFAGKWLEEELSGLTQIRCEVYGVWCIWQQATRTVKATVSSKQHMRQMDMVGIKTVLCGNTRDDSVRAIIGENRRRNQVAEQFG</sequence>
<dbReference type="EMBL" id="JAODUO010000985">
    <property type="protein sequence ID" value="KAK2172182.1"/>
    <property type="molecule type" value="Genomic_DNA"/>
</dbReference>
<evidence type="ECO:0000313" key="1">
    <source>
        <dbReference type="EMBL" id="KAK2172182.1"/>
    </source>
</evidence>
<gene>
    <name evidence="1" type="ORF">NP493_986g00001</name>
</gene>
<evidence type="ECO:0000313" key="2">
    <source>
        <dbReference type="Proteomes" id="UP001209878"/>
    </source>
</evidence>
<proteinExistence type="predicted"/>
<reference evidence="1" key="1">
    <citation type="journal article" date="2023" name="Mol. Biol. Evol.">
        <title>Third-Generation Sequencing Reveals the Adaptive Role of the Epigenome in Three Deep-Sea Polychaetes.</title>
        <authorList>
            <person name="Perez M."/>
            <person name="Aroh O."/>
            <person name="Sun Y."/>
            <person name="Lan Y."/>
            <person name="Juniper S.K."/>
            <person name="Young C.R."/>
            <person name="Angers B."/>
            <person name="Qian P.Y."/>
        </authorList>
    </citation>
    <scope>NUCLEOTIDE SEQUENCE</scope>
    <source>
        <strain evidence="1">R07B-5</strain>
    </source>
</reference>
<dbReference type="Proteomes" id="UP001209878">
    <property type="component" value="Unassembled WGS sequence"/>
</dbReference>
<keyword evidence="2" id="KW-1185">Reference proteome</keyword>
<organism evidence="1 2">
    <name type="scientific">Ridgeia piscesae</name>
    <name type="common">Tubeworm</name>
    <dbReference type="NCBI Taxonomy" id="27915"/>
    <lineage>
        <taxon>Eukaryota</taxon>
        <taxon>Metazoa</taxon>
        <taxon>Spiralia</taxon>
        <taxon>Lophotrochozoa</taxon>
        <taxon>Annelida</taxon>
        <taxon>Polychaeta</taxon>
        <taxon>Sedentaria</taxon>
        <taxon>Canalipalpata</taxon>
        <taxon>Sabellida</taxon>
        <taxon>Siboglinidae</taxon>
        <taxon>Ridgeia</taxon>
    </lineage>
</organism>
<protein>
    <submittedName>
        <fullName evidence="1">Uncharacterized protein</fullName>
    </submittedName>
</protein>
<dbReference type="AlphaFoldDB" id="A0AAD9KJ05"/>
<comment type="caution">
    <text evidence="1">The sequence shown here is derived from an EMBL/GenBank/DDBJ whole genome shotgun (WGS) entry which is preliminary data.</text>
</comment>
<accession>A0AAD9KJ05</accession>